<dbReference type="EMBL" id="CP077715">
    <property type="protein sequence ID" value="QXJ31082.1"/>
    <property type="molecule type" value="Genomic_DNA"/>
</dbReference>
<name>A0A8F5GW57_9CREN</name>
<organism evidence="2 3">
    <name type="scientific">Saccharolobus shibatae</name>
    <dbReference type="NCBI Taxonomy" id="2286"/>
    <lineage>
        <taxon>Archaea</taxon>
        <taxon>Thermoproteota</taxon>
        <taxon>Thermoprotei</taxon>
        <taxon>Sulfolobales</taxon>
        <taxon>Sulfolobaceae</taxon>
        <taxon>Saccharolobus</taxon>
    </lineage>
</organism>
<dbReference type="AlphaFoldDB" id="A0A8F5GW57"/>
<evidence type="ECO:0008006" key="4">
    <source>
        <dbReference type="Google" id="ProtNLM"/>
    </source>
</evidence>
<keyword evidence="1" id="KW-0812">Transmembrane</keyword>
<feature type="transmembrane region" description="Helical" evidence="1">
    <location>
        <begin position="391"/>
        <end position="411"/>
    </location>
</feature>
<reference evidence="2" key="1">
    <citation type="journal article" date="2021" name="Environ. Microbiol.">
        <title>New insights into the diversity and evolution of the archaeal mobilome from three complete genomes of Saccharolobus shibatae.</title>
        <authorList>
            <person name="Medvedeva S."/>
            <person name="Brandt D."/>
            <person name="Cvirkaite-Krupovic V."/>
            <person name="Liu Y."/>
            <person name="Severinov K."/>
            <person name="Ishino S."/>
            <person name="Ishino Y."/>
            <person name="Prangishvili D."/>
            <person name="Kalinowski J."/>
            <person name="Krupovic M."/>
        </authorList>
    </citation>
    <scope>NUCLEOTIDE SEQUENCE</scope>
    <source>
        <strain evidence="2">BEU9</strain>
    </source>
</reference>
<protein>
    <recommendedName>
        <fullName evidence="4">DUF2341 domain-containing protein</fullName>
    </recommendedName>
</protein>
<keyword evidence="1" id="KW-0472">Membrane</keyword>
<sequence length="415" mass="46581">MMGNTLQLIAVFLVLIYLFGQIISLSATSTTAYDEYVISIINTRNVPTPAPFDQLLNITVNEVNPSVWSTALSYKFLNMLFMQNGQKLYAWIQNYTQNYVLVWVKIPTGIPAESITQITLIFTSSVQYPYTGIAPELTIPYGEYDNGHNVFLFYNNFKSPLSLADFKVYNGTNPQLATVSFNDGFNLTAYATSTTNYYLLSSTVSFNEPIIAFAYISVNLFDATSNPIDVRTYYPMLTDNLTLPRSYYQNCIETPWADSVAVSINGDGIPPWAFFSTNDSGIPYQYNTYIQGSFTALWGVGYGYSTPVSYFYENSFNPAYTIDYSPRAYQSMRLVLGFAGAPTGSFSIKTYYVFVAPLPPNGVMPVFTVQPMTTTIQPAITTTVINQLPELFYFLVLAMLVVIAVLVFIIIKRRR</sequence>
<evidence type="ECO:0000313" key="2">
    <source>
        <dbReference type="EMBL" id="QXJ31082.1"/>
    </source>
</evidence>
<keyword evidence="1" id="KW-1133">Transmembrane helix</keyword>
<evidence type="ECO:0000313" key="3">
    <source>
        <dbReference type="Proteomes" id="UP000693941"/>
    </source>
</evidence>
<gene>
    <name evidence="2" type="ORF">J5U21_00731</name>
</gene>
<proteinExistence type="predicted"/>
<evidence type="ECO:0000256" key="1">
    <source>
        <dbReference type="SAM" id="Phobius"/>
    </source>
</evidence>
<accession>A0A8F5GW57</accession>
<dbReference type="Proteomes" id="UP000693941">
    <property type="component" value="Chromosome"/>
</dbReference>